<keyword evidence="3" id="KW-1185">Reference proteome</keyword>
<feature type="compositionally biased region" description="Acidic residues" evidence="1">
    <location>
        <begin position="162"/>
        <end position="171"/>
    </location>
</feature>
<feature type="compositionally biased region" description="Polar residues" evidence="1">
    <location>
        <begin position="385"/>
        <end position="408"/>
    </location>
</feature>
<dbReference type="AlphaFoldDB" id="A0A5M3MRF9"/>
<dbReference type="OMA" id="QPRTSTM"/>
<sequence length="510" mass="55023">MTLSPSPSSTVMDSLGESTLRLIDALNNLLIALSLPFVLDSPTDLTPSLLLAILESIIHARLPLPPAIRASRSPVARVEAMHVFLGVLQCDLLDAKTDADASVGLDEVDPERLAEGDWDEVVFVGRLLCWLARRRGIVDVSMSYDDSGDADISLGPRGRLEEAEEEEEDNLSIDLQNLTVGDGDTTFGGAAEESYIPDIPRHPRVLSPSTTTTRSAHTELSMHSANSSSVTSVRDDDPTPVPSSPASRTPSPTSAHGPVCIHDMDDPSVLLVSDDSINNSTEFFQRPSAAGVQSFCSCDNSRNPDTTAESLCTCSCRSDDLSSSLLLAPPTPVRQAGWIAPVDEEAELNEFFASRGSNSTLEQPRTSTMPLSGFRQSKAPLSPHVPSTPTPKRSSFRSPLSTRLSQETVRIRERAPSPPFNISFPDRTSTPRRPSSNSQPTSSTRLPDRSRSNDASYSPSALGKLPSRAPVNHLRKARSPTAQTLLLTSQRARLLTELADLKLARARCVS</sequence>
<evidence type="ECO:0000313" key="3">
    <source>
        <dbReference type="Proteomes" id="UP000053558"/>
    </source>
</evidence>
<feature type="compositionally biased region" description="Polar residues" evidence="1">
    <location>
        <begin position="355"/>
        <end position="370"/>
    </location>
</feature>
<feature type="region of interest" description="Disordered" evidence="1">
    <location>
        <begin position="353"/>
        <end position="469"/>
    </location>
</feature>
<proteinExistence type="predicted"/>
<comment type="caution">
    <text evidence="2">The sequence shown here is derived from an EMBL/GenBank/DDBJ whole genome shotgun (WGS) entry which is preliminary data.</text>
</comment>
<feature type="compositionally biased region" description="Low complexity" evidence="1">
    <location>
        <begin position="244"/>
        <end position="254"/>
    </location>
</feature>
<dbReference type="EMBL" id="JH711578">
    <property type="protein sequence ID" value="EIW81131.1"/>
    <property type="molecule type" value="Genomic_DNA"/>
</dbReference>
<dbReference type="KEGG" id="cput:CONPUDRAFT_153679"/>
<dbReference type="OrthoDB" id="2596754at2759"/>
<feature type="compositionally biased region" description="Polar residues" evidence="1">
    <location>
        <begin position="221"/>
        <end position="232"/>
    </location>
</feature>
<dbReference type="Proteomes" id="UP000053558">
    <property type="component" value="Unassembled WGS sequence"/>
</dbReference>
<name>A0A5M3MRF9_CONPW</name>
<dbReference type="GeneID" id="19203157"/>
<protein>
    <recommendedName>
        <fullName evidence="4">DUF5745 domain-containing protein</fullName>
    </recommendedName>
</protein>
<feature type="region of interest" description="Disordered" evidence="1">
    <location>
        <begin position="160"/>
        <end position="259"/>
    </location>
</feature>
<reference evidence="3" key="1">
    <citation type="journal article" date="2012" name="Science">
        <title>The Paleozoic origin of enzymatic lignin decomposition reconstructed from 31 fungal genomes.</title>
        <authorList>
            <person name="Floudas D."/>
            <person name="Binder M."/>
            <person name="Riley R."/>
            <person name="Barry K."/>
            <person name="Blanchette R.A."/>
            <person name="Henrissat B."/>
            <person name="Martinez A.T."/>
            <person name="Otillar R."/>
            <person name="Spatafora J.W."/>
            <person name="Yadav J.S."/>
            <person name="Aerts A."/>
            <person name="Benoit I."/>
            <person name="Boyd A."/>
            <person name="Carlson A."/>
            <person name="Copeland A."/>
            <person name="Coutinho P.M."/>
            <person name="de Vries R.P."/>
            <person name="Ferreira P."/>
            <person name="Findley K."/>
            <person name="Foster B."/>
            <person name="Gaskell J."/>
            <person name="Glotzer D."/>
            <person name="Gorecki P."/>
            <person name="Heitman J."/>
            <person name="Hesse C."/>
            <person name="Hori C."/>
            <person name="Igarashi K."/>
            <person name="Jurgens J.A."/>
            <person name="Kallen N."/>
            <person name="Kersten P."/>
            <person name="Kohler A."/>
            <person name="Kuees U."/>
            <person name="Kumar T.K.A."/>
            <person name="Kuo A."/>
            <person name="LaButti K."/>
            <person name="Larrondo L.F."/>
            <person name="Lindquist E."/>
            <person name="Ling A."/>
            <person name="Lombard V."/>
            <person name="Lucas S."/>
            <person name="Lundell T."/>
            <person name="Martin R."/>
            <person name="McLaughlin D.J."/>
            <person name="Morgenstern I."/>
            <person name="Morin E."/>
            <person name="Murat C."/>
            <person name="Nagy L.G."/>
            <person name="Nolan M."/>
            <person name="Ohm R.A."/>
            <person name="Patyshakuliyeva A."/>
            <person name="Rokas A."/>
            <person name="Ruiz-Duenas F.J."/>
            <person name="Sabat G."/>
            <person name="Salamov A."/>
            <person name="Samejima M."/>
            <person name="Schmutz J."/>
            <person name="Slot J.C."/>
            <person name="St John F."/>
            <person name="Stenlid J."/>
            <person name="Sun H."/>
            <person name="Sun S."/>
            <person name="Syed K."/>
            <person name="Tsang A."/>
            <person name="Wiebenga A."/>
            <person name="Young D."/>
            <person name="Pisabarro A."/>
            <person name="Eastwood D.C."/>
            <person name="Martin F."/>
            <person name="Cullen D."/>
            <person name="Grigoriev I.V."/>
            <person name="Hibbett D.S."/>
        </authorList>
    </citation>
    <scope>NUCLEOTIDE SEQUENCE [LARGE SCALE GENOMIC DNA]</scope>
    <source>
        <strain evidence="3">RWD-64-598 SS2</strain>
    </source>
</reference>
<accession>A0A5M3MRF9</accession>
<evidence type="ECO:0000256" key="1">
    <source>
        <dbReference type="SAM" id="MobiDB-lite"/>
    </source>
</evidence>
<evidence type="ECO:0008006" key="4">
    <source>
        <dbReference type="Google" id="ProtNLM"/>
    </source>
</evidence>
<organism evidence="2 3">
    <name type="scientific">Coniophora puteana (strain RWD-64-598)</name>
    <name type="common">Brown rot fungus</name>
    <dbReference type="NCBI Taxonomy" id="741705"/>
    <lineage>
        <taxon>Eukaryota</taxon>
        <taxon>Fungi</taxon>
        <taxon>Dikarya</taxon>
        <taxon>Basidiomycota</taxon>
        <taxon>Agaricomycotina</taxon>
        <taxon>Agaricomycetes</taxon>
        <taxon>Agaricomycetidae</taxon>
        <taxon>Boletales</taxon>
        <taxon>Coniophorineae</taxon>
        <taxon>Coniophoraceae</taxon>
        <taxon>Coniophora</taxon>
    </lineage>
</organism>
<feature type="compositionally biased region" description="Low complexity" evidence="1">
    <location>
        <begin position="423"/>
        <end position="445"/>
    </location>
</feature>
<evidence type="ECO:0000313" key="2">
    <source>
        <dbReference type="EMBL" id="EIW81131.1"/>
    </source>
</evidence>
<gene>
    <name evidence="2" type="ORF">CONPUDRAFT_153679</name>
</gene>
<dbReference type="RefSeq" id="XP_007768547.1">
    <property type="nucleotide sequence ID" value="XM_007770357.1"/>
</dbReference>